<dbReference type="Proteomes" id="UP001352263">
    <property type="component" value="Unassembled WGS sequence"/>
</dbReference>
<reference evidence="1 2" key="1">
    <citation type="submission" date="2023-10" db="EMBL/GenBank/DDBJ databases">
        <title>Noviherbaspirillum sp. CPCC 100848 genome assembly.</title>
        <authorList>
            <person name="Li X.Y."/>
            <person name="Fang X.M."/>
        </authorList>
    </citation>
    <scope>NUCLEOTIDE SEQUENCE [LARGE SCALE GENOMIC DNA]</scope>
    <source>
        <strain evidence="1 2">CPCC 100848</strain>
    </source>
</reference>
<comment type="caution">
    <text evidence="1">The sequence shown here is derived from an EMBL/GenBank/DDBJ whole genome shotgun (WGS) entry which is preliminary data.</text>
</comment>
<protein>
    <submittedName>
        <fullName evidence="1">Uncharacterized protein</fullName>
    </submittedName>
</protein>
<evidence type="ECO:0000313" key="2">
    <source>
        <dbReference type="Proteomes" id="UP001352263"/>
    </source>
</evidence>
<proteinExistence type="predicted"/>
<dbReference type="EMBL" id="JAWIIV010000002">
    <property type="protein sequence ID" value="MEC4718320.1"/>
    <property type="molecule type" value="Genomic_DNA"/>
</dbReference>
<evidence type="ECO:0000313" key="1">
    <source>
        <dbReference type="EMBL" id="MEC4718320.1"/>
    </source>
</evidence>
<name>A0ABU6J470_9BURK</name>
<keyword evidence="2" id="KW-1185">Reference proteome</keyword>
<organism evidence="1 2">
    <name type="scientific">Noviherbaspirillum album</name>
    <dbReference type="NCBI Taxonomy" id="3080276"/>
    <lineage>
        <taxon>Bacteria</taxon>
        <taxon>Pseudomonadati</taxon>
        <taxon>Pseudomonadota</taxon>
        <taxon>Betaproteobacteria</taxon>
        <taxon>Burkholderiales</taxon>
        <taxon>Oxalobacteraceae</taxon>
        <taxon>Noviherbaspirillum</taxon>
    </lineage>
</organism>
<accession>A0ABU6J470</accession>
<sequence>MKPSSSFNEIVFSEPGAGMSFDISGKELVASHVNAGTKSEAEMKQGTLRCFVGNVRAPRDRGDNSR</sequence>
<gene>
    <name evidence="1" type="ORF">RY831_04110</name>
</gene>
<dbReference type="RefSeq" id="WP_326505069.1">
    <property type="nucleotide sequence ID" value="NZ_JAWIIV010000002.1"/>
</dbReference>